<comment type="caution">
    <text evidence="1">The sequence shown here is derived from an EMBL/GenBank/DDBJ whole genome shotgun (WGS) entry which is preliminary data.</text>
</comment>
<evidence type="ECO:0000313" key="1">
    <source>
        <dbReference type="EMBL" id="KAF5834382.1"/>
    </source>
</evidence>
<sequence length="216" mass="24949">MVNNKANKNARVREQRQVTQIRAKELLDLWRVLTELDVQNFTVESALLNSPDFNYYEKLMLYLIHKHAVQAEKAPNIGDKHERENDMVILERHTAWLINNSEQIREQETAWSDVVSFVLQRLHMCASVADNGGPCWLTYDAEALDSSLLEAVRHLEKDGLIFRKHSKEDTCIQRSHFQEARKKDTPAVRCLGRDGFIFRKHSKKDTHAVAPSPGSM</sequence>
<keyword evidence="2" id="KW-1185">Reference proteome</keyword>
<organism evidence="1 2">
    <name type="scientific">Dunaliella salina</name>
    <name type="common">Green alga</name>
    <name type="synonym">Protococcus salinus</name>
    <dbReference type="NCBI Taxonomy" id="3046"/>
    <lineage>
        <taxon>Eukaryota</taxon>
        <taxon>Viridiplantae</taxon>
        <taxon>Chlorophyta</taxon>
        <taxon>core chlorophytes</taxon>
        <taxon>Chlorophyceae</taxon>
        <taxon>CS clade</taxon>
        <taxon>Chlamydomonadales</taxon>
        <taxon>Dunaliellaceae</taxon>
        <taxon>Dunaliella</taxon>
    </lineage>
</organism>
<reference evidence="1" key="1">
    <citation type="submission" date="2017-08" db="EMBL/GenBank/DDBJ databases">
        <authorList>
            <person name="Polle J.E."/>
            <person name="Barry K."/>
            <person name="Cushman J."/>
            <person name="Schmutz J."/>
            <person name="Tran D."/>
            <person name="Hathwaick L.T."/>
            <person name="Yim W.C."/>
            <person name="Jenkins J."/>
            <person name="Mckie-Krisberg Z.M."/>
            <person name="Prochnik S."/>
            <person name="Lindquist E."/>
            <person name="Dockter R.B."/>
            <person name="Adam C."/>
            <person name="Molina H."/>
            <person name="Bunkerborg J."/>
            <person name="Jin E."/>
            <person name="Buchheim M."/>
            <person name="Magnuson J."/>
        </authorList>
    </citation>
    <scope>NUCLEOTIDE SEQUENCE</scope>
    <source>
        <strain evidence="1">CCAP 19/18</strain>
    </source>
</reference>
<dbReference type="EMBL" id="MU069760">
    <property type="protein sequence ID" value="KAF5834382.1"/>
    <property type="molecule type" value="Genomic_DNA"/>
</dbReference>
<evidence type="ECO:0000313" key="2">
    <source>
        <dbReference type="Proteomes" id="UP000815325"/>
    </source>
</evidence>
<proteinExistence type="predicted"/>
<gene>
    <name evidence="1" type="ORF">DUNSADRAFT_8968</name>
</gene>
<name>A0ABQ7GIE2_DUNSA</name>
<protein>
    <submittedName>
        <fullName evidence="1">Uncharacterized protein</fullName>
    </submittedName>
</protein>
<accession>A0ABQ7GIE2</accession>
<dbReference type="Proteomes" id="UP000815325">
    <property type="component" value="Unassembled WGS sequence"/>
</dbReference>